<evidence type="ECO:0000313" key="3">
    <source>
        <dbReference type="Proteomes" id="UP000008383"/>
    </source>
</evidence>
<feature type="compositionally biased region" description="Basic and acidic residues" evidence="1">
    <location>
        <begin position="8"/>
        <end position="18"/>
    </location>
</feature>
<sequence length="271" mass="30248">MKSQYGVERARVEVRRDGPLGNKQGKKKKKKKKDEAEDEEEKASSQASERDGDDDDDDDGGGSEVNEESTRTGSSNKDGWPAMTYSPSRLQIIKSQRATQRRAKSDLSKSQRVWALIQLTFHGSTGEGAGEKDEARGWDGIRGKGSGGQGQERDLRHGDEETRRRRRRRKRRRCWTMEVVGDASPAYDRLSPLRRQASYPGDVGQDEDEGQETETGQQGGRQRGTMMQRVHQEQGREMSPAAASSSSVLPRSAHELSTSRQAMGKPETRQA</sequence>
<keyword evidence="3" id="KW-1185">Reference proteome</keyword>
<dbReference type="EMBL" id="ACYE01000392">
    <property type="protein sequence ID" value="EFE38492.1"/>
    <property type="molecule type" value="Genomic_DNA"/>
</dbReference>
<protein>
    <submittedName>
        <fullName evidence="2">Uncharacterized protein</fullName>
    </submittedName>
</protein>
<gene>
    <name evidence="2" type="ORF">TRV_06821</name>
</gene>
<accession>D4DI14</accession>
<name>D4DI14_TRIVH</name>
<feature type="region of interest" description="Disordered" evidence="1">
    <location>
        <begin position="1"/>
        <end position="90"/>
    </location>
</feature>
<comment type="caution">
    <text evidence="2">The sequence shown here is derived from an EMBL/GenBank/DDBJ whole genome shotgun (WGS) entry which is preliminary data.</text>
</comment>
<dbReference type="GeneID" id="9580084"/>
<organism evidence="2 3">
    <name type="scientific">Trichophyton verrucosum (strain HKI 0517)</name>
    <dbReference type="NCBI Taxonomy" id="663202"/>
    <lineage>
        <taxon>Eukaryota</taxon>
        <taxon>Fungi</taxon>
        <taxon>Dikarya</taxon>
        <taxon>Ascomycota</taxon>
        <taxon>Pezizomycotina</taxon>
        <taxon>Eurotiomycetes</taxon>
        <taxon>Eurotiomycetidae</taxon>
        <taxon>Onygenales</taxon>
        <taxon>Arthrodermataceae</taxon>
        <taxon>Trichophyton</taxon>
    </lineage>
</organism>
<dbReference type="AlphaFoldDB" id="D4DI14"/>
<feature type="compositionally biased region" description="Basic and acidic residues" evidence="1">
    <location>
        <begin position="129"/>
        <end position="142"/>
    </location>
</feature>
<dbReference type="KEGG" id="tve:TRV_06821"/>
<feature type="region of interest" description="Disordered" evidence="1">
    <location>
        <begin position="120"/>
        <end position="271"/>
    </location>
</feature>
<reference evidence="3" key="1">
    <citation type="journal article" date="2011" name="Genome Biol.">
        <title>Comparative and functional genomics provide insights into the pathogenicity of dermatophytic fungi.</title>
        <authorList>
            <person name="Burmester A."/>
            <person name="Shelest E."/>
            <person name="Gloeckner G."/>
            <person name="Heddergott C."/>
            <person name="Schindler S."/>
            <person name="Staib P."/>
            <person name="Heidel A."/>
            <person name="Felder M."/>
            <person name="Petzold A."/>
            <person name="Szafranski K."/>
            <person name="Feuermann M."/>
            <person name="Pedruzzi I."/>
            <person name="Priebe S."/>
            <person name="Groth M."/>
            <person name="Winkler R."/>
            <person name="Li W."/>
            <person name="Kniemeyer O."/>
            <person name="Schroeckh V."/>
            <person name="Hertweck C."/>
            <person name="Hube B."/>
            <person name="White T.C."/>
            <person name="Platzer M."/>
            <person name="Guthke R."/>
            <person name="Heitman J."/>
            <person name="Woestemeyer J."/>
            <person name="Zipfel P.F."/>
            <person name="Monod M."/>
            <person name="Brakhage A.A."/>
        </authorList>
    </citation>
    <scope>NUCLEOTIDE SEQUENCE [LARGE SCALE GENOMIC DNA]</scope>
    <source>
        <strain evidence="3">HKI 0517</strain>
    </source>
</reference>
<feature type="compositionally biased region" description="Acidic residues" evidence="1">
    <location>
        <begin position="51"/>
        <end position="67"/>
    </location>
</feature>
<dbReference type="RefSeq" id="XP_003019137.1">
    <property type="nucleotide sequence ID" value="XM_003019091.1"/>
</dbReference>
<proteinExistence type="predicted"/>
<feature type="compositionally biased region" description="Low complexity" evidence="1">
    <location>
        <begin position="239"/>
        <end position="251"/>
    </location>
</feature>
<evidence type="ECO:0000313" key="2">
    <source>
        <dbReference type="EMBL" id="EFE38492.1"/>
    </source>
</evidence>
<feature type="compositionally biased region" description="Basic and acidic residues" evidence="1">
    <location>
        <begin position="151"/>
        <end position="163"/>
    </location>
</feature>
<dbReference type="HOGENOM" id="CLU_056566_0_0_1"/>
<feature type="compositionally biased region" description="Basic residues" evidence="1">
    <location>
        <begin position="164"/>
        <end position="174"/>
    </location>
</feature>
<dbReference type="Proteomes" id="UP000008383">
    <property type="component" value="Unassembled WGS sequence"/>
</dbReference>
<evidence type="ECO:0000256" key="1">
    <source>
        <dbReference type="SAM" id="MobiDB-lite"/>
    </source>
</evidence>